<keyword evidence="2" id="KW-1185">Reference proteome</keyword>
<protein>
    <submittedName>
        <fullName evidence="1">Uncharacterized protein YrzB (UPF0473 family)</fullName>
    </submittedName>
</protein>
<reference evidence="1 2" key="1">
    <citation type="submission" date="2023-07" db="EMBL/GenBank/DDBJ databases">
        <title>Sorghum-associated microbial communities from plants grown in Nebraska, USA.</title>
        <authorList>
            <person name="Schachtman D."/>
        </authorList>
    </citation>
    <scope>NUCLEOTIDE SEQUENCE [LARGE SCALE GENOMIC DNA]</scope>
    <source>
        <strain evidence="1 2">CC482</strain>
    </source>
</reference>
<gene>
    <name evidence="1" type="ORF">J2T15_000206</name>
</gene>
<dbReference type="InterPro" id="IPR009711">
    <property type="entry name" value="UPF0473"/>
</dbReference>
<dbReference type="Pfam" id="PF06949">
    <property type="entry name" value="DUF1292"/>
    <property type="match status" value="1"/>
</dbReference>
<evidence type="ECO:0000313" key="2">
    <source>
        <dbReference type="Proteomes" id="UP001229346"/>
    </source>
</evidence>
<dbReference type="EMBL" id="JAUSSU010000001">
    <property type="protein sequence ID" value="MDQ0110790.1"/>
    <property type="molecule type" value="Genomic_DNA"/>
</dbReference>
<organism evidence="1 2">
    <name type="scientific">Paenibacillus harenae</name>
    <dbReference type="NCBI Taxonomy" id="306543"/>
    <lineage>
        <taxon>Bacteria</taxon>
        <taxon>Bacillati</taxon>
        <taxon>Bacillota</taxon>
        <taxon>Bacilli</taxon>
        <taxon>Bacillales</taxon>
        <taxon>Paenibacillaceae</taxon>
        <taxon>Paenibacillus</taxon>
    </lineage>
</organism>
<name>A0ABT9TTV5_PAEHA</name>
<dbReference type="RefSeq" id="WP_307200177.1">
    <property type="nucleotide sequence ID" value="NZ_JAUSST010000004.1"/>
</dbReference>
<comment type="caution">
    <text evidence="1">The sequence shown here is derived from an EMBL/GenBank/DDBJ whole genome shotgun (WGS) entry which is preliminary data.</text>
</comment>
<dbReference type="Proteomes" id="UP001229346">
    <property type="component" value="Unassembled WGS sequence"/>
</dbReference>
<sequence length="103" mass="11448">MSTNEGGAPKRLSVLKEAFGKEIELIAEDGGLELYVIKAEFQLGDTVYAALQSEAMIGEDEVELFRVVQDGEEPELETIEDDEEWEAASEAYDDLLFADDQMP</sequence>
<proteinExistence type="predicted"/>
<evidence type="ECO:0000313" key="1">
    <source>
        <dbReference type="EMBL" id="MDQ0110790.1"/>
    </source>
</evidence>
<accession>A0ABT9TTV5</accession>